<evidence type="ECO:0000256" key="4">
    <source>
        <dbReference type="ARBA" id="ARBA00022729"/>
    </source>
</evidence>
<feature type="signal peptide" evidence="8">
    <location>
        <begin position="1"/>
        <end position="19"/>
    </location>
</feature>
<dbReference type="CDD" id="cd16144">
    <property type="entry name" value="ARS_like"/>
    <property type="match status" value="1"/>
</dbReference>
<dbReference type="Pfam" id="PF00884">
    <property type="entry name" value="Sulfatase"/>
    <property type="match status" value="1"/>
</dbReference>
<feature type="compositionally biased region" description="Basic residues" evidence="7">
    <location>
        <begin position="495"/>
        <end position="505"/>
    </location>
</feature>
<dbReference type="Gene3D" id="3.30.1120.10">
    <property type="match status" value="1"/>
</dbReference>
<evidence type="ECO:0000256" key="7">
    <source>
        <dbReference type="SAM" id="MobiDB-lite"/>
    </source>
</evidence>
<keyword evidence="6" id="KW-0106">Calcium</keyword>
<evidence type="ECO:0000256" key="3">
    <source>
        <dbReference type="ARBA" id="ARBA00022723"/>
    </source>
</evidence>
<comment type="caution">
    <text evidence="10">The sequence shown here is derived from an EMBL/GenBank/DDBJ whole genome shotgun (WGS) entry which is preliminary data.</text>
</comment>
<evidence type="ECO:0000256" key="8">
    <source>
        <dbReference type="SAM" id="SignalP"/>
    </source>
</evidence>
<dbReference type="InterPro" id="IPR017850">
    <property type="entry name" value="Alkaline_phosphatase_core_sf"/>
</dbReference>
<protein>
    <submittedName>
        <fullName evidence="10">Aryl-sulphate sulphohydrolase</fullName>
    </submittedName>
</protein>
<dbReference type="PANTHER" id="PTHR42693:SF42">
    <property type="entry name" value="ARYLSULFATASE G"/>
    <property type="match status" value="1"/>
</dbReference>
<reference evidence="10 11" key="1">
    <citation type="journal article" date="2010" name="J. Bacteriol.">
        <title>Genome sequence of Lentisphaera araneosa HTCC2155T, the type species of the order Lentisphaerales in the phylum Lentisphaerae.</title>
        <authorList>
            <person name="Thrash J.C."/>
            <person name="Cho J.C."/>
            <person name="Vergin K.L."/>
            <person name="Morris R.M."/>
            <person name="Giovannoni S.J."/>
        </authorList>
    </citation>
    <scope>NUCLEOTIDE SEQUENCE [LARGE SCALE GENOMIC DNA]</scope>
    <source>
        <strain evidence="10 11">HTCC2155</strain>
    </source>
</reference>
<dbReference type="STRING" id="313628.LNTAR_19487"/>
<evidence type="ECO:0000256" key="6">
    <source>
        <dbReference type="ARBA" id="ARBA00022837"/>
    </source>
</evidence>
<evidence type="ECO:0000256" key="1">
    <source>
        <dbReference type="ARBA" id="ARBA00001913"/>
    </source>
</evidence>
<keyword evidence="3" id="KW-0479">Metal-binding</keyword>
<evidence type="ECO:0000256" key="2">
    <source>
        <dbReference type="ARBA" id="ARBA00008779"/>
    </source>
</evidence>
<dbReference type="SUPFAM" id="SSF53649">
    <property type="entry name" value="Alkaline phosphatase-like"/>
    <property type="match status" value="1"/>
</dbReference>
<feature type="domain" description="Sulfatase N-terminal" evidence="9">
    <location>
        <begin position="30"/>
        <end position="348"/>
    </location>
</feature>
<name>A6DQW3_9BACT</name>
<keyword evidence="5 10" id="KW-0378">Hydrolase</keyword>
<proteinExistence type="inferred from homology"/>
<dbReference type="AlphaFoldDB" id="A6DQW3"/>
<keyword evidence="11" id="KW-1185">Reference proteome</keyword>
<evidence type="ECO:0000313" key="10">
    <source>
        <dbReference type="EMBL" id="EDM26013.1"/>
    </source>
</evidence>
<dbReference type="GO" id="GO:0004065">
    <property type="term" value="F:arylsulfatase activity"/>
    <property type="evidence" value="ECO:0007669"/>
    <property type="project" value="TreeGrafter"/>
</dbReference>
<comment type="cofactor">
    <cofactor evidence="1">
        <name>Ca(2+)</name>
        <dbReference type="ChEBI" id="CHEBI:29108"/>
    </cofactor>
</comment>
<dbReference type="eggNOG" id="COG3119">
    <property type="taxonomic scope" value="Bacteria"/>
</dbReference>
<feature type="region of interest" description="Disordered" evidence="7">
    <location>
        <begin position="479"/>
        <end position="505"/>
    </location>
</feature>
<dbReference type="Proteomes" id="UP000004947">
    <property type="component" value="Unassembled WGS sequence"/>
</dbReference>
<dbReference type="InterPro" id="IPR000917">
    <property type="entry name" value="Sulfatase_N"/>
</dbReference>
<dbReference type="GO" id="GO:0046872">
    <property type="term" value="F:metal ion binding"/>
    <property type="evidence" value="ECO:0007669"/>
    <property type="project" value="UniProtKB-KW"/>
</dbReference>
<feature type="chain" id="PRO_5002694689" evidence="8">
    <location>
        <begin position="20"/>
        <end position="505"/>
    </location>
</feature>
<gene>
    <name evidence="10" type="ORF">LNTAR_19487</name>
</gene>
<sequence length="505" mass="56990">MKIKIYQLLICLVVFAAFSVEGRQSDDKQPNIIFFFIDDMGWRDWGGNGNTFLKTPSIDRIAKEGVIFDQGYVNAANCAPSRCALLSGQYSPRTHFYNVWGINRGDKRTDRLSLNEVTDGQVLADEKITFAEALKKAGYATAMYGKWHVSGHGKDGSGVNGGVSPAMQGFDDVLEHSAIELKKIEDVDIDPKKIFTYTKRAISFMEHSYQQDKPFLIYMAHHAVHGPTRCRPASEELFQLNHAENTHNNPNDYAGMMYDTDESIGMILDKLEEMKIKNNTVVIFLSDNGGVPSRCTQAPLRAYKGSYYEGGIRVPYIISWPGEFKPGRSDVPVMAIDLYPTMMELAGVEDIKSHIGSYAIDGVSLMPLLNGGDLKSRAMYWHFPGYLIGNSKYTGTRDPAYRQRPVSVIRKGDWKLHLFMEEWSLDGGFDKLTTNNAVELYNLRDDISESNNLANSNPEKRNALLNELLNWHEQIKAPVPSELNEMKSDQPSLNKRSKRKKRKSK</sequence>
<keyword evidence="4 8" id="KW-0732">Signal</keyword>
<dbReference type="InterPro" id="IPR050738">
    <property type="entry name" value="Sulfatase"/>
</dbReference>
<dbReference type="OrthoDB" id="9783154at2"/>
<evidence type="ECO:0000256" key="5">
    <source>
        <dbReference type="ARBA" id="ARBA00022801"/>
    </source>
</evidence>
<dbReference type="EMBL" id="ABCK01000021">
    <property type="protein sequence ID" value="EDM26013.1"/>
    <property type="molecule type" value="Genomic_DNA"/>
</dbReference>
<accession>A6DQW3</accession>
<dbReference type="RefSeq" id="WP_007280236.1">
    <property type="nucleotide sequence ID" value="NZ_ABCK01000021.1"/>
</dbReference>
<evidence type="ECO:0000259" key="9">
    <source>
        <dbReference type="Pfam" id="PF00884"/>
    </source>
</evidence>
<evidence type="ECO:0000313" key="11">
    <source>
        <dbReference type="Proteomes" id="UP000004947"/>
    </source>
</evidence>
<dbReference type="PANTHER" id="PTHR42693">
    <property type="entry name" value="ARYLSULFATASE FAMILY MEMBER"/>
    <property type="match status" value="1"/>
</dbReference>
<comment type="similarity">
    <text evidence="2">Belongs to the sulfatase family.</text>
</comment>
<dbReference type="Gene3D" id="3.40.720.10">
    <property type="entry name" value="Alkaline Phosphatase, subunit A"/>
    <property type="match status" value="1"/>
</dbReference>
<organism evidence="10 11">
    <name type="scientific">Lentisphaera araneosa HTCC2155</name>
    <dbReference type="NCBI Taxonomy" id="313628"/>
    <lineage>
        <taxon>Bacteria</taxon>
        <taxon>Pseudomonadati</taxon>
        <taxon>Lentisphaerota</taxon>
        <taxon>Lentisphaeria</taxon>
        <taxon>Lentisphaerales</taxon>
        <taxon>Lentisphaeraceae</taxon>
        <taxon>Lentisphaera</taxon>
    </lineage>
</organism>